<proteinExistence type="predicted"/>
<feature type="region of interest" description="Disordered" evidence="1">
    <location>
        <begin position="104"/>
        <end position="153"/>
    </location>
</feature>
<dbReference type="RefSeq" id="XP_025430731.1">
    <property type="nucleotide sequence ID" value="XM_025579657.1"/>
</dbReference>
<evidence type="ECO:0000313" key="2">
    <source>
        <dbReference type="EMBL" id="PYH44749.1"/>
    </source>
</evidence>
<organism evidence="2 3">
    <name type="scientific">Aspergillus saccharolyticus JOP 1030-1</name>
    <dbReference type="NCBI Taxonomy" id="1450539"/>
    <lineage>
        <taxon>Eukaryota</taxon>
        <taxon>Fungi</taxon>
        <taxon>Dikarya</taxon>
        <taxon>Ascomycota</taxon>
        <taxon>Pezizomycotina</taxon>
        <taxon>Eurotiomycetes</taxon>
        <taxon>Eurotiomycetidae</taxon>
        <taxon>Eurotiales</taxon>
        <taxon>Aspergillaceae</taxon>
        <taxon>Aspergillus</taxon>
        <taxon>Aspergillus subgen. Circumdati</taxon>
    </lineage>
</organism>
<name>A0A318ZBR6_9EURO</name>
<dbReference type="Proteomes" id="UP000248349">
    <property type="component" value="Unassembled WGS sequence"/>
</dbReference>
<reference evidence="2 3" key="1">
    <citation type="submission" date="2016-12" db="EMBL/GenBank/DDBJ databases">
        <title>The genomes of Aspergillus section Nigri reveals drivers in fungal speciation.</title>
        <authorList>
            <consortium name="DOE Joint Genome Institute"/>
            <person name="Vesth T.C."/>
            <person name="Nybo J."/>
            <person name="Theobald S."/>
            <person name="Brandl J."/>
            <person name="Frisvad J.C."/>
            <person name="Nielsen K.F."/>
            <person name="Lyhne E.K."/>
            <person name="Kogle M.E."/>
            <person name="Kuo A."/>
            <person name="Riley R."/>
            <person name="Clum A."/>
            <person name="Nolan M."/>
            <person name="Lipzen A."/>
            <person name="Salamov A."/>
            <person name="Henrissat B."/>
            <person name="Wiebenga A."/>
            <person name="De Vries R.P."/>
            <person name="Grigoriev I.V."/>
            <person name="Mortensen U.H."/>
            <person name="Andersen M.R."/>
            <person name="Baker S.E."/>
        </authorList>
    </citation>
    <scope>NUCLEOTIDE SEQUENCE [LARGE SCALE GENOMIC DNA]</scope>
    <source>
        <strain evidence="2 3">JOP 1030-1</strain>
    </source>
</reference>
<feature type="compositionally biased region" description="Low complexity" evidence="1">
    <location>
        <begin position="32"/>
        <end position="46"/>
    </location>
</feature>
<evidence type="ECO:0000256" key="1">
    <source>
        <dbReference type="SAM" id="MobiDB-lite"/>
    </source>
</evidence>
<dbReference type="EMBL" id="KZ821235">
    <property type="protein sequence ID" value="PYH44749.1"/>
    <property type="molecule type" value="Genomic_DNA"/>
</dbReference>
<dbReference type="AlphaFoldDB" id="A0A318ZBR6"/>
<sequence length="153" mass="16843">MIAQRTTFHVPNCPARESEFTLAPAKPYLSCPTLRPSSSSNRPLPRQYAPTVAPEPSLPLRDQILASPPPLSGVRREIAKQPDLRRCIGHARIHDKSMELVKRNISSHLRSMGSDSDDDLDNDLPIPSRRSLRGSKSSASAPAPGEVDRQVFT</sequence>
<evidence type="ECO:0000313" key="3">
    <source>
        <dbReference type="Proteomes" id="UP000248349"/>
    </source>
</evidence>
<dbReference type="GeneID" id="37080886"/>
<accession>A0A318ZBR6</accession>
<feature type="region of interest" description="Disordered" evidence="1">
    <location>
        <begin position="32"/>
        <end position="75"/>
    </location>
</feature>
<protein>
    <submittedName>
        <fullName evidence="2">Uncharacterized protein</fullName>
    </submittedName>
</protein>
<keyword evidence="3" id="KW-1185">Reference proteome</keyword>
<gene>
    <name evidence="2" type="ORF">BP01DRAFT_423953</name>
</gene>